<proteinExistence type="predicted"/>
<name>A0A822YW40_NELNU</name>
<evidence type="ECO:0000313" key="2">
    <source>
        <dbReference type="Proteomes" id="UP000607653"/>
    </source>
</evidence>
<dbReference type="Proteomes" id="UP000607653">
    <property type="component" value="Unassembled WGS sequence"/>
</dbReference>
<protein>
    <submittedName>
        <fullName evidence="1">Uncharacterized protein</fullName>
    </submittedName>
</protein>
<organism evidence="1 2">
    <name type="scientific">Nelumbo nucifera</name>
    <name type="common">Sacred lotus</name>
    <dbReference type="NCBI Taxonomy" id="4432"/>
    <lineage>
        <taxon>Eukaryota</taxon>
        <taxon>Viridiplantae</taxon>
        <taxon>Streptophyta</taxon>
        <taxon>Embryophyta</taxon>
        <taxon>Tracheophyta</taxon>
        <taxon>Spermatophyta</taxon>
        <taxon>Magnoliopsida</taxon>
        <taxon>Proteales</taxon>
        <taxon>Nelumbonaceae</taxon>
        <taxon>Nelumbo</taxon>
    </lineage>
</organism>
<accession>A0A822YW40</accession>
<keyword evidence="2" id="KW-1185">Reference proteome</keyword>
<reference evidence="1 2" key="1">
    <citation type="journal article" date="2020" name="Mol. Biol. Evol.">
        <title>Distinct Expression and Methylation Patterns for Genes with Different Fates following a Single Whole-Genome Duplication in Flowering Plants.</title>
        <authorList>
            <person name="Shi T."/>
            <person name="Rahmani R.S."/>
            <person name="Gugger P.F."/>
            <person name="Wang M."/>
            <person name="Li H."/>
            <person name="Zhang Y."/>
            <person name="Li Z."/>
            <person name="Wang Q."/>
            <person name="Van de Peer Y."/>
            <person name="Marchal K."/>
            <person name="Chen J."/>
        </authorList>
    </citation>
    <scope>NUCLEOTIDE SEQUENCE [LARGE SCALE GENOMIC DNA]</scope>
    <source>
        <tissue evidence="1">Leaf</tissue>
    </source>
</reference>
<dbReference type="AlphaFoldDB" id="A0A822YW40"/>
<gene>
    <name evidence="1" type="ORF">HUJ06_007398</name>
</gene>
<sequence length="37" mass="4121">MAINKQGCCWLLLRTGFFAFLLVMLQPSISKLAGYSV</sequence>
<dbReference type="EMBL" id="DUZY01000004">
    <property type="protein sequence ID" value="DAD36757.1"/>
    <property type="molecule type" value="Genomic_DNA"/>
</dbReference>
<evidence type="ECO:0000313" key="1">
    <source>
        <dbReference type="EMBL" id="DAD36757.1"/>
    </source>
</evidence>
<comment type="caution">
    <text evidence="1">The sequence shown here is derived from an EMBL/GenBank/DDBJ whole genome shotgun (WGS) entry which is preliminary data.</text>
</comment>